<gene>
    <name evidence="2" type="ORF">BFL34_00194</name>
</gene>
<reference evidence="2 3" key="1">
    <citation type="submission" date="2016-08" db="EMBL/GenBank/DDBJ databases">
        <title>Genome sequence of Clavibacter michiganensis spp strain CFBP7494.</title>
        <authorList>
            <person name="Thapa S.P."/>
            <person name="Coaker G."/>
            <person name="Jacques M.-A."/>
        </authorList>
    </citation>
    <scope>NUCLEOTIDE SEQUENCE [LARGE SCALE GENOMIC DNA]</scope>
    <source>
        <strain evidence="2">CFBP7494</strain>
    </source>
</reference>
<dbReference type="AlphaFoldDB" id="A0A251YE27"/>
<name>A0A251YE27_9MICO</name>
<proteinExistence type="predicted"/>
<sequence length="153" mass="16021">MASVAAAGWYDDGSGTMRWWDGTGWTEMVMPPPPAVPAPVSEAPASAPPAEVRVSIPTSLRSVDAPAAVAEEPAPTAVQKPPSHGKSYVVVQIILKEKLWGTGSGNLPELERAINAQASRGYRLHTISTAVSGSKGLGGGDRIQATMVFERMD</sequence>
<dbReference type="InterPro" id="IPR025234">
    <property type="entry name" value="YjzH-like"/>
</dbReference>
<feature type="domain" description="DUF2510" evidence="1">
    <location>
        <begin position="7"/>
        <end position="38"/>
    </location>
</feature>
<dbReference type="Proteomes" id="UP000194837">
    <property type="component" value="Unassembled WGS sequence"/>
</dbReference>
<evidence type="ECO:0000259" key="1">
    <source>
        <dbReference type="Pfam" id="PF10708"/>
    </source>
</evidence>
<organism evidence="2 3">
    <name type="scientific">Clavibacter michiganensis</name>
    <dbReference type="NCBI Taxonomy" id="28447"/>
    <lineage>
        <taxon>Bacteria</taxon>
        <taxon>Bacillati</taxon>
        <taxon>Actinomycetota</taxon>
        <taxon>Actinomycetes</taxon>
        <taxon>Micrococcales</taxon>
        <taxon>Microbacteriaceae</taxon>
        <taxon>Clavibacter</taxon>
    </lineage>
</organism>
<comment type="caution">
    <text evidence="2">The sequence shown here is derived from an EMBL/GenBank/DDBJ whole genome shotgun (WGS) entry which is preliminary data.</text>
</comment>
<evidence type="ECO:0000313" key="2">
    <source>
        <dbReference type="EMBL" id="OUE22348.1"/>
    </source>
</evidence>
<dbReference type="Pfam" id="PF13783">
    <property type="entry name" value="DUF4177"/>
    <property type="match status" value="1"/>
</dbReference>
<protein>
    <recommendedName>
        <fullName evidence="1">DUF2510 domain-containing protein</fullName>
    </recommendedName>
</protein>
<evidence type="ECO:0000313" key="3">
    <source>
        <dbReference type="Proteomes" id="UP000194837"/>
    </source>
</evidence>
<dbReference type="EMBL" id="MDJW01000003">
    <property type="protein sequence ID" value="OUE22348.1"/>
    <property type="molecule type" value="Genomic_DNA"/>
</dbReference>
<dbReference type="Pfam" id="PF10708">
    <property type="entry name" value="DUF2510"/>
    <property type="match status" value="1"/>
</dbReference>
<dbReference type="InterPro" id="IPR018929">
    <property type="entry name" value="DUF2510"/>
</dbReference>
<accession>A0A251YE27</accession>